<proteinExistence type="inferred from homology"/>
<comment type="similarity">
    <text evidence="1">Belongs to the isochorismatase family.</text>
</comment>
<protein>
    <submittedName>
        <fullName evidence="4">Isochorismatase</fullName>
    </submittedName>
</protein>
<dbReference type="AlphaFoldDB" id="A0A089MWR0"/>
<dbReference type="SUPFAM" id="SSF52499">
    <property type="entry name" value="Isochorismatase-like hydrolases"/>
    <property type="match status" value="1"/>
</dbReference>
<dbReference type="PANTHER" id="PTHR43540">
    <property type="entry name" value="PEROXYUREIDOACRYLATE/UREIDOACRYLATE AMIDOHYDROLASE-RELATED"/>
    <property type="match status" value="1"/>
</dbReference>
<dbReference type="Proteomes" id="UP000029518">
    <property type="component" value="Chromosome"/>
</dbReference>
<evidence type="ECO:0000256" key="1">
    <source>
        <dbReference type="ARBA" id="ARBA00006336"/>
    </source>
</evidence>
<dbReference type="HOGENOM" id="CLU_068979_8_1_9"/>
<dbReference type="InterPro" id="IPR036380">
    <property type="entry name" value="Isochorismatase-like_sf"/>
</dbReference>
<name>A0A089MWR0_PAEBO</name>
<dbReference type="InterPro" id="IPR050272">
    <property type="entry name" value="Isochorismatase-like_hydrls"/>
</dbReference>
<dbReference type="Gene3D" id="3.40.50.850">
    <property type="entry name" value="Isochorismatase-like"/>
    <property type="match status" value="1"/>
</dbReference>
<dbReference type="EMBL" id="CP009285">
    <property type="protein sequence ID" value="AIQ60844.1"/>
    <property type="molecule type" value="Genomic_DNA"/>
</dbReference>
<sequence>MNFDTNKTALLIVDLQNDNLIKGGKFEASGAVQHAEKQNVVANIKAIADKAREAGVPVFHNHFVVEKGAKGIGNRAPIFRAIAEAESIVRGTWGAAPVAGVEPQEGDFVIEKSRMSAFNGTQLDTLLRGLGIENIIVTGVWTNMAVEHTCRDGADYGYNVTIATDGTSTLNEEWQKAALDYAMNNIATKMTTEEIIKNLG</sequence>
<keyword evidence="5" id="KW-1185">Reference proteome</keyword>
<organism evidence="4 5">
    <name type="scientific">Paenibacillus borealis</name>
    <dbReference type="NCBI Taxonomy" id="160799"/>
    <lineage>
        <taxon>Bacteria</taxon>
        <taxon>Bacillati</taxon>
        <taxon>Bacillota</taxon>
        <taxon>Bacilli</taxon>
        <taxon>Bacillales</taxon>
        <taxon>Paenibacillaceae</taxon>
        <taxon>Paenibacillus</taxon>
    </lineage>
</organism>
<reference evidence="4" key="1">
    <citation type="submission" date="2014-08" db="EMBL/GenBank/DDBJ databases">
        <title>Comparative genomics of the Paenibacillus odorifer group.</title>
        <authorList>
            <person name="den Bakker H.C."/>
            <person name="Tsai Y.-C.Y.-C."/>
            <person name="Martin N."/>
            <person name="Korlach J."/>
            <person name="Wiedmann M."/>
        </authorList>
    </citation>
    <scope>NUCLEOTIDE SEQUENCE [LARGE SCALE GENOMIC DNA]</scope>
    <source>
        <strain evidence="4">DSM 13188</strain>
    </source>
</reference>
<evidence type="ECO:0000313" key="4">
    <source>
        <dbReference type="EMBL" id="AIQ60844.1"/>
    </source>
</evidence>
<dbReference type="PANTHER" id="PTHR43540:SF6">
    <property type="entry name" value="ISOCHORISMATASE-LIKE DOMAIN-CONTAINING PROTEIN"/>
    <property type="match status" value="1"/>
</dbReference>
<feature type="domain" description="Isochorismatase-like" evidence="3">
    <location>
        <begin position="8"/>
        <end position="194"/>
    </location>
</feature>
<dbReference type="KEGG" id="pbd:PBOR_30875"/>
<dbReference type="GO" id="GO:0016787">
    <property type="term" value="F:hydrolase activity"/>
    <property type="evidence" value="ECO:0007669"/>
    <property type="project" value="UniProtKB-KW"/>
</dbReference>
<dbReference type="CDD" id="cd00431">
    <property type="entry name" value="cysteine_hydrolases"/>
    <property type="match status" value="1"/>
</dbReference>
<keyword evidence="2" id="KW-0378">Hydrolase</keyword>
<dbReference type="InterPro" id="IPR000868">
    <property type="entry name" value="Isochorismatase-like_dom"/>
</dbReference>
<accession>A0A089MWR0</accession>
<evidence type="ECO:0000256" key="2">
    <source>
        <dbReference type="ARBA" id="ARBA00022801"/>
    </source>
</evidence>
<evidence type="ECO:0000313" key="5">
    <source>
        <dbReference type="Proteomes" id="UP000029518"/>
    </source>
</evidence>
<dbReference type="OrthoDB" id="4305745at2"/>
<evidence type="ECO:0000259" key="3">
    <source>
        <dbReference type="Pfam" id="PF00857"/>
    </source>
</evidence>
<dbReference type="Pfam" id="PF00857">
    <property type="entry name" value="Isochorismatase"/>
    <property type="match status" value="1"/>
</dbReference>
<gene>
    <name evidence="4" type="ORF">PBOR_30875</name>
</gene>
<dbReference type="RefSeq" id="WP_042217474.1">
    <property type="nucleotide sequence ID" value="NZ_CP009285.1"/>
</dbReference>